<accession>A0AAD5BSK4</accession>
<evidence type="ECO:0000313" key="3">
    <source>
        <dbReference type="Proteomes" id="UP001206925"/>
    </source>
</evidence>
<sequence length="107" mass="11681">IGSSTVELRLNREPICGDSRQRNAGDEVEDKRHATTVTDSEVEKSDIRNGREDQRRANGESEDPLHVSEGTNDSACETTTGLLIGTDVGKYDLAKDCVDDDDAKDNT</sequence>
<reference evidence="2" key="1">
    <citation type="submission" date="2022-06" db="EMBL/GenBank/DDBJ databases">
        <title>Uncovering the hologenomic basis of an extraordinary plant invasion.</title>
        <authorList>
            <person name="Bieker V.C."/>
            <person name="Martin M.D."/>
            <person name="Gilbert T."/>
            <person name="Hodgins K."/>
            <person name="Battlay P."/>
            <person name="Petersen B."/>
            <person name="Wilson J."/>
        </authorList>
    </citation>
    <scope>NUCLEOTIDE SEQUENCE</scope>
    <source>
        <strain evidence="2">AA19_3_7</strain>
        <tissue evidence="2">Leaf</tissue>
    </source>
</reference>
<gene>
    <name evidence="2" type="ORF">M8C21_028679</name>
</gene>
<feature type="region of interest" description="Disordered" evidence="1">
    <location>
        <begin position="1"/>
        <end position="77"/>
    </location>
</feature>
<name>A0AAD5BSK4_AMBAR</name>
<comment type="caution">
    <text evidence="2">The sequence shown here is derived from an EMBL/GenBank/DDBJ whole genome shotgun (WGS) entry which is preliminary data.</text>
</comment>
<dbReference type="EMBL" id="JAMZMK010011152">
    <property type="protein sequence ID" value="KAI7728750.1"/>
    <property type="molecule type" value="Genomic_DNA"/>
</dbReference>
<proteinExistence type="predicted"/>
<feature type="compositionally biased region" description="Basic and acidic residues" evidence="1">
    <location>
        <begin position="41"/>
        <end position="66"/>
    </location>
</feature>
<dbReference type="AlphaFoldDB" id="A0AAD5BSK4"/>
<organism evidence="2 3">
    <name type="scientific">Ambrosia artemisiifolia</name>
    <name type="common">Common ragweed</name>
    <dbReference type="NCBI Taxonomy" id="4212"/>
    <lineage>
        <taxon>Eukaryota</taxon>
        <taxon>Viridiplantae</taxon>
        <taxon>Streptophyta</taxon>
        <taxon>Embryophyta</taxon>
        <taxon>Tracheophyta</taxon>
        <taxon>Spermatophyta</taxon>
        <taxon>Magnoliopsida</taxon>
        <taxon>eudicotyledons</taxon>
        <taxon>Gunneridae</taxon>
        <taxon>Pentapetalae</taxon>
        <taxon>asterids</taxon>
        <taxon>campanulids</taxon>
        <taxon>Asterales</taxon>
        <taxon>Asteraceae</taxon>
        <taxon>Asteroideae</taxon>
        <taxon>Heliantheae alliance</taxon>
        <taxon>Heliantheae</taxon>
        <taxon>Ambrosia</taxon>
    </lineage>
</organism>
<feature type="compositionally biased region" description="Basic and acidic residues" evidence="1">
    <location>
        <begin position="19"/>
        <end position="33"/>
    </location>
</feature>
<keyword evidence="3" id="KW-1185">Reference proteome</keyword>
<feature type="non-terminal residue" evidence="2">
    <location>
        <position position="107"/>
    </location>
</feature>
<evidence type="ECO:0000313" key="2">
    <source>
        <dbReference type="EMBL" id="KAI7728750.1"/>
    </source>
</evidence>
<protein>
    <submittedName>
        <fullName evidence="2">Uncharacterized protein</fullName>
    </submittedName>
</protein>
<evidence type="ECO:0000256" key="1">
    <source>
        <dbReference type="SAM" id="MobiDB-lite"/>
    </source>
</evidence>
<dbReference type="Proteomes" id="UP001206925">
    <property type="component" value="Unassembled WGS sequence"/>
</dbReference>